<dbReference type="Pfam" id="PF00578">
    <property type="entry name" value="AhpC-TSA"/>
    <property type="match status" value="1"/>
</dbReference>
<dbReference type="PANTHER" id="PTHR43640:SF1">
    <property type="entry name" value="THIOREDOXIN-DEPENDENT PEROXIREDOXIN"/>
    <property type="match status" value="1"/>
</dbReference>
<dbReference type="AlphaFoldDB" id="A0A951IXM1"/>
<evidence type="ECO:0000313" key="4">
    <source>
        <dbReference type="Proteomes" id="UP000727490"/>
    </source>
</evidence>
<sequence length="207" mass="22790">MKKIGLFLFSVLFLAAQEFVQAQDSQGYKIGDNAKDFSLKTTDGSTVSLTGLDGAKGAIVIFSCNTCPYVVAYEDRMIELHNKYASQGYPVIAINSNDAKASPGDSFEKMQERAKDKGFTFPYAYDESQEVIKTYGGTRTPHVYLLHKEGNDFKVKYIGAIDNNYQDASAVTERYVEEALAAVMNGQPVANQTTKAIGCTIKWTKAE</sequence>
<gene>
    <name evidence="3" type="ORF">EGN73_05995</name>
</gene>
<keyword evidence="4" id="KW-1185">Reference proteome</keyword>
<dbReference type="GO" id="GO:0016209">
    <property type="term" value="F:antioxidant activity"/>
    <property type="evidence" value="ECO:0007669"/>
    <property type="project" value="InterPro"/>
</dbReference>
<dbReference type="InterPro" id="IPR047262">
    <property type="entry name" value="PRX-like1"/>
</dbReference>
<dbReference type="PROSITE" id="PS51352">
    <property type="entry name" value="THIOREDOXIN_2"/>
    <property type="match status" value="1"/>
</dbReference>
<dbReference type="InterPro" id="IPR000866">
    <property type="entry name" value="AhpC/TSA"/>
</dbReference>
<name>A0A951IXM1_9BACT</name>
<proteinExistence type="predicted"/>
<dbReference type="Proteomes" id="UP000727490">
    <property type="component" value="Unassembled WGS sequence"/>
</dbReference>
<reference evidence="3 4" key="1">
    <citation type="journal article" date="2020" name="Syst. Appl. Microbiol.">
        <title>Arthrospiribacter ruber gen. nov., sp. nov., a novel bacterium isolated from Arthrospira cultures.</title>
        <authorList>
            <person name="Waleron M."/>
            <person name="Misztak A."/>
            <person name="Waleron M.M."/>
            <person name="Furmaniak M."/>
            <person name="Mrozik A."/>
            <person name="Waleron K."/>
        </authorList>
    </citation>
    <scope>NUCLEOTIDE SEQUENCE [LARGE SCALE GENOMIC DNA]</scope>
    <source>
        <strain evidence="3 4">DPMB0001</strain>
    </source>
</reference>
<feature type="signal peptide" evidence="1">
    <location>
        <begin position="1"/>
        <end position="22"/>
    </location>
</feature>
<comment type="caution">
    <text evidence="3">The sequence shown here is derived from an EMBL/GenBank/DDBJ whole genome shotgun (WGS) entry which is preliminary data.</text>
</comment>
<accession>A0A951IXM1</accession>
<evidence type="ECO:0000256" key="1">
    <source>
        <dbReference type="SAM" id="SignalP"/>
    </source>
</evidence>
<feature type="domain" description="Thioredoxin" evidence="2">
    <location>
        <begin position="28"/>
        <end position="181"/>
    </location>
</feature>
<dbReference type="GO" id="GO:0016491">
    <property type="term" value="F:oxidoreductase activity"/>
    <property type="evidence" value="ECO:0007669"/>
    <property type="project" value="InterPro"/>
</dbReference>
<dbReference type="CDD" id="cd02969">
    <property type="entry name" value="PRX_like1"/>
    <property type="match status" value="1"/>
</dbReference>
<dbReference type="PANTHER" id="PTHR43640">
    <property type="entry name" value="OS07G0260300 PROTEIN"/>
    <property type="match status" value="1"/>
</dbReference>
<evidence type="ECO:0000313" key="3">
    <source>
        <dbReference type="EMBL" id="MBW3467363.1"/>
    </source>
</evidence>
<dbReference type="EMBL" id="RPHB01000003">
    <property type="protein sequence ID" value="MBW3467363.1"/>
    <property type="molecule type" value="Genomic_DNA"/>
</dbReference>
<dbReference type="InterPro" id="IPR013766">
    <property type="entry name" value="Thioredoxin_domain"/>
</dbReference>
<dbReference type="RefSeq" id="WP_219287637.1">
    <property type="nucleotide sequence ID" value="NZ_RPHB01000003.1"/>
</dbReference>
<evidence type="ECO:0000259" key="2">
    <source>
        <dbReference type="PROSITE" id="PS51352"/>
    </source>
</evidence>
<feature type="chain" id="PRO_5037070528" evidence="1">
    <location>
        <begin position="23"/>
        <end position="207"/>
    </location>
</feature>
<keyword evidence="1" id="KW-0732">Signal</keyword>
<organism evidence="3 4">
    <name type="scientific">Arthrospiribacter ruber</name>
    <dbReference type="NCBI Taxonomy" id="2487934"/>
    <lineage>
        <taxon>Bacteria</taxon>
        <taxon>Pseudomonadati</taxon>
        <taxon>Bacteroidota</taxon>
        <taxon>Cytophagia</taxon>
        <taxon>Cytophagales</taxon>
        <taxon>Cyclobacteriaceae</taxon>
        <taxon>Arthrospiribacter</taxon>
    </lineage>
</organism>
<protein>
    <submittedName>
        <fullName evidence="3">Thioredoxin family protein</fullName>
    </submittedName>
</protein>